<evidence type="ECO:0000259" key="1">
    <source>
        <dbReference type="PROSITE" id="PS00028"/>
    </source>
</evidence>
<name>A0A0K0DV94_STRER</name>
<evidence type="ECO:0000313" key="3">
    <source>
        <dbReference type="WBParaSite" id="SSTP_0000115900.1"/>
    </source>
</evidence>
<dbReference type="Proteomes" id="UP000035681">
    <property type="component" value="Unplaced"/>
</dbReference>
<evidence type="ECO:0000313" key="2">
    <source>
        <dbReference type="Proteomes" id="UP000035681"/>
    </source>
</evidence>
<proteinExistence type="predicted"/>
<dbReference type="STRING" id="6248.A0A0K0DV94"/>
<protein>
    <submittedName>
        <fullName evidence="3 4">C2H2-type domain-containing protein</fullName>
    </submittedName>
</protein>
<dbReference type="AlphaFoldDB" id="A0A0K0DV94"/>
<feature type="domain" description="C2H2-type" evidence="1">
    <location>
        <begin position="151"/>
        <end position="174"/>
    </location>
</feature>
<evidence type="ECO:0000313" key="4">
    <source>
        <dbReference type="WBParaSite" id="TCONS_00005993.p1"/>
    </source>
</evidence>
<organism evidence="3">
    <name type="scientific">Strongyloides stercoralis</name>
    <name type="common">Threadworm</name>
    <dbReference type="NCBI Taxonomy" id="6248"/>
    <lineage>
        <taxon>Eukaryota</taxon>
        <taxon>Metazoa</taxon>
        <taxon>Ecdysozoa</taxon>
        <taxon>Nematoda</taxon>
        <taxon>Chromadorea</taxon>
        <taxon>Rhabditida</taxon>
        <taxon>Tylenchina</taxon>
        <taxon>Panagrolaimomorpha</taxon>
        <taxon>Strongyloidoidea</taxon>
        <taxon>Strongyloididae</taxon>
        <taxon>Strongyloides</taxon>
    </lineage>
</organism>
<sequence length="264" mass="30672">MAETKKNDQIEMNDDGSNVLPKTLDNINNVNSKNFEKNIDNVIIGPIEKRCFVRRNDSKNMMSSISEKSIEKPSSSYDNFTDNKQDTKSLNNIKNDALNCEYIQLLVRNSRAGSNMKNRSNKINISKDTTSKMIAKRLRSTKLCDIKNIVCLIEDCGRMFKDISVLAFHLTYSHQNHYMPKELRTTCLICGHKFSSIQGKRVHACNFHKKILKQHNEECIKQTPRIYQCASNNFSHTNIEEKYLNWDDNSDEDMLEEIIYEEEL</sequence>
<keyword evidence="2" id="KW-1185">Reference proteome</keyword>
<dbReference type="WBParaSite" id="TCONS_00005993.p1">
    <property type="protein sequence ID" value="TCONS_00005993.p1"/>
    <property type="gene ID" value="XLOC_004187"/>
</dbReference>
<accession>A0A0K0DV94</accession>
<dbReference type="InterPro" id="IPR013087">
    <property type="entry name" value="Znf_C2H2_type"/>
</dbReference>
<dbReference type="SMART" id="SM00355">
    <property type="entry name" value="ZnF_C2H2"/>
    <property type="match status" value="2"/>
</dbReference>
<dbReference type="PROSITE" id="PS00028">
    <property type="entry name" value="ZINC_FINGER_C2H2_1"/>
    <property type="match status" value="1"/>
</dbReference>
<reference evidence="3" key="1">
    <citation type="submission" date="2015-08" db="UniProtKB">
        <authorList>
            <consortium name="WormBaseParasite"/>
        </authorList>
    </citation>
    <scope>IDENTIFICATION</scope>
</reference>
<dbReference type="WBParaSite" id="SSTP_0000115900.1">
    <property type="protein sequence ID" value="SSTP_0000115900.1"/>
    <property type="gene ID" value="SSTP_0000115900"/>
</dbReference>